<dbReference type="AlphaFoldDB" id="A0A0P1KTV6"/>
<proteinExistence type="predicted"/>
<keyword evidence="2" id="KW-1185">Reference proteome</keyword>
<dbReference type="EMBL" id="LN890568">
    <property type="protein sequence ID" value="CUS23680.1"/>
    <property type="molecule type" value="Genomic_DNA"/>
</dbReference>
<name>A0A0P1KTV6_9SACH</name>
<reference evidence="2" key="1">
    <citation type="submission" date="2015-10" db="EMBL/GenBank/DDBJ databases">
        <authorList>
            <person name="Devillers H."/>
        </authorList>
    </citation>
    <scope>NUCLEOTIDE SEQUENCE [LARGE SCALE GENOMIC DNA]</scope>
</reference>
<evidence type="ECO:0000313" key="1">
    <source>
        <dbReference type="EMBL" id="CUS23680.1"/>
    </source>
</evidence>
<dbReference type="Proteomes" id="UP000236544">
    <property type="component" value="Unassembled WGS sequence"/>
</dbReference>
<sequence length="193" mass="21508">MALLQAAMRGQNIDRTYIHTYTHTPAALPCIIRSKLHNGVRRSGRAKAVSIRCIVLILHAAPPNHVIATSLKYTRVRKCQSHVRPAVRTHTRRRKLDHLVDAPPLFYCSLQSVTSWVVPGGFLTHSRLGSNVQDCAQAARHSSSKFDLYQRLLASGKSRPRNSLETIGKHRACTRDTDPVDSVNKCKEAQGLT</sequence>
<protein>
    <submittedName>
        <fullName evidence="1">LAQU0S11e01860g1_1</fullName>
    </submittedName>
</protein>
<accession>A0A0P1KTV6</accession>
<gene>
    <name evidence="1" type="ORF">LAQU0_S11e01860g</name>
</gene>
<organism evidence="1 2">
    <name type="scientific">Lachancea quebecensis</name>
    <dbReference type="NCBI Taxonomy" id="1654605"/>
    <lineage>
        <taxon>Eukaryota</taxon>
        <taxon>Fungi</taxon>
        <taxon>Dikarya</taxon>
        <taxon>Ascomycota</taxon>
        <taxon>Saccharomycotina</taxon>
        <taxon>Saccharomycetes</taxon>
        <taxon>Saccharomycetales</taxon>
        <taxon>Saccharomycetaceae</taxon>
        <taxon>Lachancea</taxon>
    </lineage>
</organism>
<evidence type="ECO:0000313" key="2">
    <source>
        <dbReference type="Proteomes" id="UP000236544"/>
    </source>
</evidence>